<sequence>MTPWTEGAENNLVKASVIGCGGMGTIHAERYASMPDVELVGVCDVNERSASVLGKLTGAGFYTDVQQMFDSEKPDVVSITVPTFLHLPIVKLAADNGVHVICEKPLALSAVEAEEAIQYCEQRGVRLFVGHVVRFFPSYRQLTESATRFGGVRGGVYHAKRAALIRGRFSLVQGSEQKRGVILDLMIHDIDYILGAFGEVSEVYAFNHLSRSWTTLPHLPIPERHDRAARSVLGYPGRSIPLSSTRARTESYGGQLGRGSLRVLRSQSGIRRTASSRRLKACC</sequence>
<dbReference type="InterPro" id="IPR051450">
    <property type="entry name" value="Gfo/Idh/MocA_Oxidoreductases"/>
</dbReference>
<reference evidence="2 3" key="1">
    <citation type="submission" date="2018-09" db="EMBL/GenBank/DDBJ databases">
        <title>Cohnella cavernae sp. nov., isolated from a karst cave.</title>
        <authorList>
            <person name="Zhu H."/>
        </authorList>
    </citation>
    <scope>NUCLEOTIDE SEQUENCE [LARGE SCALE GENOMIC DNA]</scope>
    <source>
        <strain evidence="2 3">K2E09-144</strain>
    </source>
</reference>
<dbReference type="EMBL" id="QXJM01000047">
    <property type="protein sequence ID" value="RIE00859.1"/>
    <property type="molecule type" value="Genomic_DNA"/>
</dbReference>
<proteinExistence type="predicted"/>
<dbReference type="InterPro" id="IPR036291">
    <property type="entry name" value="NAD(P)-bd_dom_sf"/>
</dbReference>
<gene>
    <name evidence="2" type="ORF">D3H35_26155</name>
</gene>
<comment type="caution">
    <text evidence="2">The sequence shown here is derived from an EMBL/GenBank/DDBJ whole genome shotgun (WGS) entry which is preliminary data.</text>
</comment>
<dbReference type="Gene3D" id="3.40.50.720">
    <property type="entry name" value="NAD(P)-binding Rossmann-like Domain"/>
    <property type="match status" value="1"/>
</dbReference>
<name>A0A398CI65_9BACL</name>
<dbReference type="Gene3D" id="3.30.360.10">
    <property type="entry name" value="Dihydrodipicolinate Reductase, domain 2"/>
    <property type="match status" value="1"/>
</dbReference>
<dbReference type="Pfam" id="PF01408">
    <property type="entry name" value="GFO_IDH_MocA"/>
    <property type="match status" value="1"/>
</dbReference>
<dbReference type="GO" id="GO:0000166">
    <property type="term" value="F:nucleotide binding"/>
    <property type="evidence" value="ECO:0007669"/>
    <property type="project" value="InterPro"/>
</dbReference>
<evidence type="ECO:0000313" key="3">
    <source>
        <dbReference type="Proteomes" id="UP000266340"/>
    </source>
</evidence>
<dbReference type="PANTHER" id="PTHR43377:SF1">
    <property type="entry name" value="BILIVERDIN REDUCTASE A"/>
    <property type="match status" value="1"/>
</dbReference>
<dbReference type="Proteomes" id="UP000266340">
    <property type="component" value="Unassembled WGS sequence"/>
</dbReference>
<dbReference type="PANTHER" id="PTHR43377">
    <property type="entry name" value="BILIVERDIN REDUCTASE A"/>
    <property type="match status" value="1"/>
</dbReference>
<dbReference type="AlphaFoldDB" id="A0A398CI65"/>
<feature type="domain" description="Gfo/Idh/MocA-like oxidoreductase N-terminal" evidence="1">
    <location>
        <begin position="14"/>
        <end position="131"/>
    </location>
</feature>
<dbReference type="InterPro" id="IPR000683">
    <property type="entry name" value="Gfo/Idh/MocA-like_OxRdtase_N"/>
</dbReference>
<keyword evidence="3" id="KW-1185">Reference proteome</keyword>
<evidence type="ECO:0000259" key="1">
    <source>
        <dbReference type="Pfam" id="PF01408"/>
    </source>
</evidence>
<evidence type="ECO:0000313" key="2">
    <source>
        <dbReference type="EMBL" id="RIE00859.1"/>
    </source>
</evidence>
<dbReference type="SUPFAM" id="SSF51735">
    <property type="entry name" value="NAD(P)-binding Rossmann-fold domains"/>
    <property type="match status" value="1"/>
</dbReference>
<protein>
    <submittedName>
        <fullName evidence="2">Gfo/Idh/MocA family oxidoreductase</fullName>
    </submittedName>
</protein>
<accession>A0A398CI65</accession>
<organism evidence="2 3">
    <name type="scientific">Cohnella faecalis</name>
    <dbReference type="NCBI Taxonomy" id="2315694"/>
    <lineage>
        <taxon>Bacteria</taxon>
        <taxon>Bacillati</taxon>
        <taxon>Bacillota</taxon>
        <taxon>Bacilli</taxon>
        <taxon>Bacillales</taxon>
        <taxon>Paenibacillaceae</taxon>
        <taxon>Cohnella</taxon>
    </lineage>
</organism>